<comment type="caution">
    <text evidence="3">The sequence shown here is derived from an EMBL/GenBank/DDBJ whole genome shotgun (WGS) entry which is preliminary data.</text>
</comment>
<organism evidence="3 4">
    <name type="scientific">Corticibacter populi</name>
    <dbReference type="NCBI Taxonomy" id="1550736"/>
    <lineage>
        <taxon>Bacteria</taxon>
        <taxon>Pseudomonadati</taxon>
        <taxon>Pseudomonadota</taxon>
        <taxon>Betaproteobacteria</taxon>
        <taxon>Burkholderiales</taxon>
        <taxon>Comamonadaceae</taxon>
        <taxon>Corticibacter</taxon>
    </lineage>
</organism>
<dbReference type="RefSeq" id="WP_122226045.1">
    <property type="nucleotide sequence ID" value="NZ_RDQO01000001.1"/>
</dbReference>
<dbReference type="PIRSF" id="PIRSF037290">
    <property type="entry name" value="UCP037290"/>
    <property type="match status" value="1"/>
</dbReference>
<protein>
    <submittedName>
        <fullName evidence="3">Translesion DNA synthesis-associated protein ImuA</fullName>
    </submittedName>
</protein>
<dbReference type="NCBIfam" id="NF033429">
    <property type="entry name" value="ImuA_translesion"/>
    <property type="match status" value="1"/>
</dbReference>
<dbReference type="InterPro" id="IPR027417">
    <property type="entry name" value="P-loop_NTPase"/>
</dbReference>
<dbReference type="PANTHER" id="PTHR35369">
    <property type="entry name" value="BLR3025 PROTEIN-RELATED"/>
    <property type="match status" value="1"/>
</dbReference>
<feature type="compositionally biased region" description="Polar residues" evidence="2">
    <location>
        <begin position="215"/>
        <end position="224"/>
    </location>
</feature>
<dbReference type="EMBL" id="RDQO01000001">
    <property type="protein sequence ID" value="RMX07922.1"/>
    <property type="molecule type" value="Genomic_DNA"/>
</dbReference>
<dbReference type="AlphaFoldDB" id="A0A3M6QZG0"/>
<keyword evidence="4" id="KW-1185">Reference proteome</keyword>
<evidence type="ECO:0000256" key="1">
    <source>
        <dbReference type="ARBA" id="ARBA00022763"/>
    </source>
</evidence>
<keyword evidence="1" id="KW-0227">DNA damage</keyword>
<dbReference type="Proteomes" id="UP000278006">
    <property type="component" value="Unassembled WGS sequence"/>
</dbReference>
<dbReference type="PANTHER" id="PTHR35369:SF3">
    <property type="entry name" value="TRANSLESION DNA SYNTHESIS-ASSOCIATED PROTEIN IMUA"/>
    <property type="match status" value="1"/>
</dbReference>
<accession>A0A3M6QZG0</accession>
<sequence>MARGLALHELMATRQVWQGHAASTPQLGIPTGFAALDAALPLGGWPRAALSELLLPAWGVGELGLLMPTLARLTAAQARVVLVAPPFIPYAIAWHRAGIDLARLDIIDTAAQDALWAFEQCLRSGSCAAVIGWPEQADHHAMRRLQVAADHGQALGFALRHQRHAGQASPVALRLRLQPGGQLQVLKCRGGPPPAQMLRLATMPAANADLARRPVNSNPVQTTAPEVMPCSGRA</sequence>
<reference evidence="3 4" key="1">
    <citation type="submission" date="2018-10" db="EMBL/GenBank/DDBJ databases">
        <title>Draft genome of Cortibacter populi DSM10536.</title>
        <authorList>
            <person name="Bernier A.-M."/>
            <person name="Bernard K."/>
        </authorList>
    </citation>
    <scope>NUCLEOTIDE SEQUENCE [LARGE SCALE GENOMIC DNA]</scope>
    <source>
        <strain evidence="3 4">DSM 105136</strain>
    </source>
</reference>
<evidence type="ECO:0000313" key="3">
    <source>
        <dbReference type="EMBL" id="RMX07922.1"/>
    </source>
</evidence>
<gene>
    <name evidence="3" type="primary">imuA</name>
    <name evidence="3" type="ORF">D8I35_02005</name>
</gene>
<dbReference type="InterPro" id="IPR050356">
    <property type="entry name" value="SulA_CellDiv_inhibitor"/>
</dbReference>
<evidence type="ECO:0000313" key="4">
    <source>
        <dbReference type="Proteomes" id="UP000278006"/>
    </source>
</evidence>
<dbReference type="InterPro" id="IPR047610">
    <property type="entry name" value="ImuA_translesion"/>
</dbReference>
<evidence type="ECO:0000256" key="2">
    <source>
        <dbReference type="SAM" id="MobiDB-lite"/>
    </source>
</evidence>
<proteinExistence type="predicted"/>
<feature type="region of interest" description="Disordered" evidence="2">
    <location>
        <begin position="215"/>
        <end position="234"/>
    </location>
</feature>
<dbReference type="Gene3D" id="3.40.50.300">
    <property type="entry name" value="P-loop containing nucleotide triphosphate hydrolases"/>
    <property type="match status" value="1"/>
</dbReference>
<name>A0A3M6QZG0_9BURK</name>
<dbReference type="OrthoDB" id="9811176at2"/>
<dbReference type="GO" id="GO:0006281">
    <property type="term" value="P:DNA repair"/>
    <property type="evidence" value="ECO:0007669"/>
    <property type="project" value="TreeGrafter"/>
</dbReference>
<dbReference type="SUPFAM" id="SSF52540">
    <property type="entry name" value="P-loop containing nucleoside triphosphate hydrolases"/>
    <property type="match status" value="1"/>
</dbReference>
<dbReference type="InterPro" id="IPR017166">
    <property type="entry name" value="UCP037290"/>
</dbReference>